<dbReference type="OMA" id="NDTHETH"/>
<dbReference type="InParanoid" id="A0A251TBH6"/>
<proteinExistence type="predicted"/>
<keyword evidence="2" id="KW-1133">Transmembrane helix</keyword>
<reference evidence="3 5" key="1">
    <citation type="journal article" date="2017" name="Nature">
        <title>The sunflower genome provides insights into oil metabolism, flowering and Asterid evolution.</title>
        <authorList>
            <person name="Badouin H."/>
            <person name="Gouzy J."/>
            <person name="Grassa C.J."/>
            <person name="Murat F."/>
            <person name="Staton S.E."/>
            <person name="Cottret L."/>
            <person name="Lelandais-Briere C."/>
            <person name="Owens G.L."/>
            <person name="Carrere S."/>
            <person name="Mayjonade B."/>
            <person name="Legrand L."/>
            <person name="Gill N."/>
            <person name="Kane N.C."/>
            <person name="Bowers J.E."/>
            <person name="Hubner S."/>
            <person name="Bellec A."/>
            <person name="Berard A."/>
            <person name="Berges H."/>
            <person name="Blanchet N."/>
            <person name="Boniface M.C."/>
            <person name="Brunel D."/>
            <person name="Catrice O."/>
            <person name="Chaidir N."/>
            <person name="Claudel C."/>
            <person name="Donnadieu C."/>
            <person name="Faraut T."/>
            <person name="Fievet G."/>
            <person name="Helmstetter N."/>
            <person name="King M."/>
            <person name="Knapp S.J."/>
            <person name="Lai Z."/>
            <person name="Le Paslier M.C."/>
            <person name="Lippi Y."/>
            <person name="Lorenzon L."/>
            <person name="Mandel J.R."/>
            <person name="Marage G."/>
            <person name="Marchand G."/>
            <person name="Marquand E."/>
            <person name="Bret-Mestries E."/>
            <person name="Morien E."/>
            <person name="Nambeesan S."/>
            <person name="Nguyen T."/>
            <person name="Pegot-Espagnet P."/>
            <person name="Pouilly N."/>
            <person name="Raftis F."/>
            <person name="Sallet E."/>
            <person name="Schiex T."/>
            <person name="Thomas J."/>
            <person name="Vandecasteele C."/>
            <person name="Vares D."/>
            <person name="Vear F."/>
            <person name="Vautrin S."/>
            <person name="Crespi M."/>
            <person name="Mangin B."/>
            <person name="Burke J.M."/>
            <person name="Salse J."/>
            <person name="Munos S."/>
            <person name="Vincourt P."/>
            <person name="Rieseberg L.H."/>
            <person name="Langlade N.B."/>
        </authorList>
    </citation>
    <scope>NUCLEOTIDE SEQUENCE [LARGE SCALE GENOMIC DNA]</scope>
    <source>
        <strain evidence="5">cv. SF193</strain>
        <tissue evidence="3">Leaves</tissue>
    </source>
</reference>
<name>A0A251TBH6_HELAN</name>
<gene>
    <name evidence="4" type="ORF">HannXRQ_Chr11g0337951</name>
    <name evidence="3" type="ORF">HanXRQr2_Chr11g0492731</name>
</gene>
<evidence type="ECO:0008006" key="6">
    <source>
        <dbReference type="Google" id="ProtNLM"/>
    </source>
</evidence>
<dbReference type="PANTHER" id="PTHR33870:SF4">
    <property type="entry name" value="CARDIOMYOPATHY-ASSOCIATED PROTEIN"/>
    <property type="match status" value="1"/>
</dbReference>
<evidence type="ECO:0000313" key="4">
    <source>
        <dbReference type="EMBL" id="OTG08109.1"/>
    </source>
</evidence>
<evidence type="ECO:0000256" key="1">
    <source>
        <dbReference type="SAM" id="MobiDB-lite"/>
    </source>
</evidence>
<evidence type="ECO:0000313" key="3">
    <source>
        <dbReference type="EMBL" id="KAF5782192.1"/>
    </source>
</evidence>
<keyword evidence="2" id="KW-0812">Transmembrane</keyword>
<feature type="compositionally biased region" description="Basic and acidic residues" evidence="1">
    <location>
        <begin position="567"/>
        <end position="593"/>
    </location>
</feature>
<dbReference type="Gramene" id="mRNA:HanXRQr2_Chr11g0492731">
    <property type="protein sequence ID" value="mRNA:HanXRQr2_Chr11g0492731"/>
    <property type="gene ID" value="HanXRQr2_Chr11g0492731"/>
</dbReference>
<dbReference type="EMBL" id="CM007900">
    <property type="protein sequence ID" value="OTG08109.1"/>
    <property type="molecule type" value="Genomic_DNA"/>
</dbReference>
<keyword evidence="5" id="KW-1185">Reference proteome</keyword>
<protein>
    <recommendedName>
        <fullName evidence="6">Transmembrane protein</fullName>
    </recommendedName>
</protein>
<feature type="compositionally biased region" description="Low complexity" evidence="1">
    <location>
        <begin position="425"/>
        <end position="435"/>
    </location>
</feature>
<dbReference type="PANTHER" id="PTHR33870">
    <property type="entry name" value="CARDIOMYOPATHY-ASSOCIATED PROTEIN"/>
    <property type="match status" value="1"/>
</dbReference>
<organism evidence="4 5">
    <name type="scientific">Helianthus annuus</name>
    <name type="common">Common sunflower</name>
    <dbReference type="NCBI Taxonomy" id="4232"/>
    <lineage>
        <taxon>Eukaryota</taxon>
        <taxon>Viridiplantae</taxon>
        <taxon>Streptophyta</taxon>
        <taxon>Embryophyta</taxon>
        <taxon>Tracheophyta</taxon>
        <taxon>Spermatophyta</taxon>
        <taxon>Magnoliopsida</taxon>
        <taxon>eudicotyledons</taxon>
        <taxon>Gunneridae</taxon>
        <taxon>Pentapetalae</taxon>
        <taxon>asterids</taxon>
        <taxon>campanulids</taxon>
        <taxon>Asterales</taxon>
        <taxon>Asteraceae</taxon>
        <taxon>Asteroideae</taxon>
        <taxon>Heliantheae alliance</taxon>
        <taxon>Heliantheae</taxon>
        <taxon>Helianthus</taxon>
    </lineage>
</organism>
<accession>A0A251TBH6</accession>
<keyword evidence="2" id="KW-0472">Membrane</keyword>
<sequence>MGTNEIPNFVIGVVKMLGQNCAYCARKYPYCFCLIILLCVLYIFSPLAVIMLACCFPVVGFGFVGRRMFIGMRRPRTVKNEVRSRRSYRSVYRVCVPKQCNESGFVQDPLGVRQNAQQTSNKMFKDMNAAGQNDNFVDKIASIEEDPKEIRDVMPVDRDTLDEKYRKCSLDDCKHKVQESLDGVTDKEKRYDRGKKVVGWLDDNEKSLMDLGISEVERTKRLENLMERRRSKTLSKFQIIRNAIGVGVGVGNNSCGQISSLHIPKKNPFLYKSSGDLSSPLPGSAPTYMIKNNPFDLPYDPHEEKLILTGDSFEDEFMAACRKEPCRRESSSLGDFGTPEFINDTHETHYDTEFAIKQLRRLGTSKLANKEDDNRQPQVKRLVPNVVTDDSRAIEGESSEKVVNVVDHTKEHEVDHTKEPEVNHDVVSSDQSTSSSEDEPILRPNKEAILHCLSMSRMRVLSQGNSFRRNAESFDCGPSALFDKSKTDGSIKRIHYGSTSSVASDMQVEVDSPRSTNMSSIDEDCKRSLVNSTNPSELDLNEAILRDIDEVSEQDSSTQPEFSQRALDPDRFESTMKPEKSKEQDAHYLTEDR</sequence>
<dbReference type="AlphaFoldDB" id="A0A251TBH6"/>
<dbReference type="EMBL" id="MNCJ02000326">
    <property type="protein sequence ID" value="KAF5782192.1"/>
    <property type="molecule type" value="Genomic_DNA"/>
</dbReference>
<feature type="region of interest" description="Disordered" evidence="1">
    <location>
        <begin position="499"/>
        <end position="524"/>
    </location>
</feature>
<feature type="transmembrane region" description="Helical" evidence="2">
    <location>
        <begin position="35"/>
        <end position="64"/>
    </location>
</feature>
<reference evidence="4" key="2">
    <citation type="submission" date="2017-02" db="EMBL/GenBank/DDBJ databases">
        <title>Sunflower complete genome.</title>
        <authorList>
            <person name="Langlade N."/>
            <person name="Munos S."/>
        </authorList>
    </citation>
    <scope>NUCLEOTIDE SEQUENCE [LARGE SCALE GENOMIC DNA]</scope>
    <source>
        <tissue evidence="4">Leaves</tissue>
    </source>
</reference>
<reference evidence="3" key="3">
    <citation type="submission" date="2020-06" db="EMBL/GenBank/DDBJ databases">
        <title>Helianthus annuus Genome sequencing and assembly Release 2.</title>
        <authorList>
            <person name="Gouzy J."/>
            <person name="Langlade N."/>
            <person name="Munos S."/>
        </authorList>
    </citation>
    <scope>NUCLEOTIDE SEQUENCE</scope>
    <source>
        <tissue evidence="3">Leaves</tissue>
    </source>
</reference>
<feature type="compositionally biased region" description="Basic and acidic residues" evidence="1">
    <location>
        <begin position="410"/>
        <end position="424"/>
    </location>
</feature>
<dbReference type="Proteomes" id="UP000215914">
    <property type="component" value="Chromosome 11"/>
</dbReference>
<evidence type="ECO:0000256" key="2">
    <source>
        <dbReference type="SAM" id="Phobius"/>
    </source>
</evidence>
<feature type="region of interest" description="Disordered" evidence="1">
    <location>
        <begin position="550"/>
        <end position="593"/>
    </location>
</feature>
<feature type="region of interest" description="Disordered" evidence="1">
    <location>
        <begin position="410"/>
        <end position="443"/>
    </location>
</feature>
<evidence type="ECO:0000313" key="5">
    <source>
        <dbReference type="Proteomes" id="UP000215914"/>
    </source>
</evidence>